<dbReference type="InterPro" id="IPR013324">
    <property type="entry name" value="RNA_pol_sigma_r3/r4-like"/>
</dbReference>
<comment type="caution">
    <text evidence="6">The sequence shown here is derived from an EMBL/GenBank/DDBJ whole genome shotgun (WGS) entry which is preliminary data.</text>
</comment>
<dbReference type="GO" id="GO:0003677">
    <property type="term" value="F:DNA binding"/>
    <property type="evidence" value="ECO:0007669"/>
    <property type="project" value="InterPro"/>
</dbReference>
<dbReference type="AlphaFoldDB" id="A0A8J2UHP9"/>
<dbReference type="GO" id="GO:0006352">
    <property type="term" value="P:DNA-templated transcription initiation"/>
    <property type="evidence" value="ECO:0007669"/>
    <property type="project" value="InterPro"/>
</dbReference>
<protein>
    <recommendedName>
        <fullName evidence="5">RNA polymerase sigma factor 70 region 4 type 2 domain-containing protein</fullName>
    </recommendedName>
</protein>
<keyword evidence="7" id="KW-1185">Reference proteome</keyword>
<evidence type="ECO:0000256" key="1">
    <source>
        <dbReference type="ARBA" id="ARBA00010641"/>
    </source>
</evidence>
<evidence type="ECO:0000256" key="2">
    <source>
        <dbReference type="ARBA" id="ARBA00023015"/>
    </source>
</evidence>
<dbReference type="InterPro" id="IPR014284">
    <property type="entry name" value="RNA_pol_sigma-70_dom"/>
</dbReference>
<dbReference type="Pfam" id="PF08281">
    <property type="entry name" value="Sigma70_r4_2"/>
    <property type="match status" value="1"/>
</dbReference>
<dbReference type="InterPro" id="IPR013325">
    <property type="entry name" value="RNA_pol_sigma_r2"/>
</dbReference>
<keyword evidence="3" id="KW-0731">Sigma factor</keyword>
<gene>
    <name evidence="6" type="ORF">GCM10011511_49390</name>
</gene>
<comment type="similarity">
    <text evidence="1">Belongs to the sigma-70 factor family. ECF subfamily.</text>
</comment>
<keyword evidence="2" id="KW-0805">Transcription regulation</keyword>
<dbReference type="InterPro" id="IPR036388">
    <property type="entry name" value="WH-like_DNA-bd_sf"/>
</dbReference>
<dbReference type="Proteomes" id="UP000607559">
    <property type="component" value="Unassembled WGS sequence"/>
</dbReference>
<feature type="domain" description="RNA polymerase sigma factor 70 region 4 type 2" evidence="5">
    <location>
        <begin position="127"/>
        <end position="178"/>
    </location>
</feature>
<reference evidence="6" key="2">
    <citation type="submission" date="2020-09" db="EMBL/GenBank/DDBJ databases">
        <authorList>
            <person name="Sun Q."/>
            <person name="Zhou Y."/>
        </authorList>
    </citation>
    <scope>NUCLEOTIDE SEQUENCE</scope>
    <source>
        <strain evidence="6">CGMCC 1.15448</strain>
    </source>
</reference>
<dbReference type="EMBL" id="BMJC01000005">
    <property type="protein sequence ID" value="GGB19770.1"/>
    <property type="molecule type" value="Genomic_DNA"/>
</dbReference>
<evidence type="ECO:0000256" key="4">
    <source>
        <dbReference type="ARBA" id="ARBA00023163"/>
    </source>
</evidence>
<name>A0A8J2UHP9_9BACT</name>
<proteinExistence type="inferred from homology"/>
<dbReference type="SUPFAM" id="SSF88659">
    <property type="entry name" value="Sigma3 and sigma4 domains of RNA polymerase sigma factors"/>
    <property type="match status" value="1"/>
</dbReference>
<dbReference type="SUPFAM" id="SSF88946">
    <property type="entry name" value="Sigma2 domain of RNA polymerase sigma factors"/>
    <property type="match status" value="1"/>
</dbReference>
<dbReference type="PANTHER" id="PTHR43133">
    <property type="entry name" value="RNA POLYMERASE ECF-TYPE SIGMA FACTO"/>
    <property type="match status" value="1"/>
</dbReference>
<evidence type="ECO:0000256" key="3">
    <source>
        <dbReference type="ARBA" id="ARBA00023082"/>
    </source>
</evidence>
<dbReference type="Gene3D" id="1.10.10.10">
    <property type="entry name" value="Winged helix-like DNA-binding domain superfamily/Winged helix DNA-binding domain"/>
    <property type="match status" value="1"/>
</dbReference>
<sequence length="208" mass="24067">MTLNLFQMTDHGQLPQDDWHRIFEQQYDIFYRRLVYMAGYIVKDKQEAHDIVIDVLLKIRARLMSGKVSLDELKPAYFKTAVNNACLDRLKAQKRLAMLNGRTPPMPDPAPDLADGEEETHRALLLQAIELIEELPRQQKEVMTLIYFEGQPVQAVAGKMGIAPSTVYQHRQAALRALKEKQAKRKGIDPEILLLLVLLCRYNHYWLN</sequence>
<dbReference type="PANTHER" id="PTHR43133:SF46">
    <property type="entry name" value="RNA POLYMERASE SIGMA-70 FACTOR ECF SUBFAMILY"/>
    <property type="match status" value="1"/>
</dbReference>
<dbReference type="GO" id="GO:0016987">
    <property type="term" value="F:sigma factor activity"/>
    <property type="evidence" value="ECO:0007669"/>
    <property type="project" value="UniProtKB-KW"/>
</dbReference>
<evidence type="ECO:0000313" key="6">
    <source>
        <dbReference type="EMBL" id="GGB19770.1"/>
    </source>
</evidence>
<dbReference type="NCBIfam" id="TIGR02937">
    <property type="entry name" value="sigma70-ECF"/>
    <property type="match status" value="1"/>
</dbReference>
<keyword evidence="4" id="KW-0804">Transcription</keyword>
<organism evidence="6 7">
    <name type="scientific">Puia dinghuensis</name>
    <dbReference type="NCBI Taxonomy" id="1792502"/>
    <lineage>
        <taxon>Bacteria</taxon>
        <taxon>Pseudomonadati</taxon>
        <taxon>Bacteroidota</taxon>
        <taxon>Chitinophagia</taxon>
        <taxon>Chitinophagales</taxon>
        <taxon>Chitinophagaceae</taxon>
        <taxon>Puia</taxon>
    </lineage>
</organism>
<dbReference type="Gene3D" id="1.10.1740.10">
    <property type="match status" value="1"/>
</dbReference>
<dbReference type="InterPro" id="IPR039425">
    <property type="entry name" value="RNA_pol_sigma-70-like"/>
</dbReference>
<evidence type="ECO:0000313" key="7">
    <source>
        <dbReference type="Proteomes" id="UP000607559"/>
    </source>
</evidence>
<accession>A0A8J2UHP9</accession>
<dbReference type="InterPro" id="IPR013249">
    <property type="entry name" value="RNA_pol_sigma70_r4_t2"/>
</dbReference>
<reference evidence="6" key="1">
    <citation type="journal article" date="2014" name="Int. J. Syst. Evol. Microbiol.">
        <title>Complete genome sequence of Corynebacterium casei LMG S-19264T (=DSM 44701T), isolated from a smear-ripened cheese.</title>
        <authorList>
            <consortium name="US DOE Joint Genome Institute (JGI-PGF)"/>
            <person name="Walter F."/>
            <person name="Albersmeier A."/>
            <person name="Kalinowski J."/>
            <person name="Ruckert C."/>
        </authorList>
    </citation>
    <scope>NUCLEOTIDE SEQUENCE</scope>
    <source>
        <strain evidence="6">CGMCC 1.15448</strain>
    </source>
</reference>
<evidence type="ECO:0000259" key="5">
    <source>
        <dbReference type="Pfam" id="PF08281"/>
    </source>
</evidence>